<protein>
    <submittedName>
        <fullName evidence="2">Uncharacterized protein</fullName>
    </submittedName>
</protein>
<dbReference type="AlphaFoldDB" id="A0AAV3RDS5"/>
<proteinExistence type="predicted"/>
<comment type="caution">
    <text evidence="2">The sequence shown here is derived from an EMBL/GenBank/DDBJ whole genome shotgun (WGS) entry which is preliminary data.</text>
</comment>
<evidence type="ECO:0000256" key="1">
    <source>
        <dbReference type="SAM" id="MobiDB-lite"/>
    </source>
</evidence>
<gene>
    <name evidence="2" type="ORF">LIER_26910</name>
</gene>
<organism evidence="2 3">
    <name type="scientific">Lithospermum erythrorhizon</name>
    <name type="common">Purple gromwell</name>
    <name type="synonym">Lithospermum officinale var. erythrorhizon</name>
    <dbReference type="NCBI Taxonomy" id="34254"/>
    <lineage>
        <taxon>Eukaryota</taxon>
        <taxon>Viridiplantae</taxon>
        <taxon>Streptophyta</taxon>
        <taxon>Embryophyta</taxon>
        <taxon>Tracheophyta</taxon>
        <taxon>Spermatophyta</taxon>
        <taxon>Magnoliopsida</taxon>
        <taxon>eudicotyledons</taxon>
        <taxon>Gunneridae</taxon>
        <taxon>Pentapetalae</taxon>
        <taxon>asterids</taxon>
        <taxon>lamiids</taxon>
        <taxon>Boraginales</taxon>
        <taxon>Boraginaceae</taxon>
        <taxon>Boraginoideae</taxon>
        <taxon>Lithospermeae</taxon>
        <taxon>Lithospermum</taxon>
    </lineage>
</organism>
<dbReference type="EMBL" id="BAABME010008515">
    <property type="protein sequence ID" value="GAA0173255.1"/>
    <property type="molecule type" value="Genomic_DNA"/>
</dbReference>
<accession>A0AAV3RDS5</accession>
<reference evidence="2 3" key="1">
    <citation type="submission" date="2024-01" db="EMBL/GenBank/DDBJ databases">
        <title>The complete chloroplast genome sequence of Lithospermum erythrorhizon: insights into the phylogenetic relationship among Boraginaceae species and the maternal lineages of purple gromwells.</title>
        <authorList>
            <person name="Okada T."/>
            <person name="Watanabe K."/>
        </authorList>
    </citation>
    <scope>NUCLEOTIDE SEQUENCE [LARGE SCALE GENOMIC DNA]</scope>
</reference>
<keyword evidence="3" id="KW-1185">Reference proteome</keyword>
<sequence>MPRRRYPKRISSSPPISDLQFKLSLVVSRHQHLKTAFDQLHSQIRAGLLEAEDVFASLAMPLMKLVGMKTVEMAEEGRVSEIINIDAISNAEDRGRNEIGSGIATESSTSGVGADQNQTDATFKEESFANKVNIAGKELVQKQRLQLLQLVHTLKQIKSEISSSQDDILQTLANRKQSIHKFLQQAVKHIQVIYQSGEDNVSFLFILKVLKAIFNNVGITLCSVEDGVEELINNLAEKMYNPMVQYVHGLNEEMSTGTCPRLLSVVAEMEKEMRIGRLQLEESEGKVKELEKSRLHILHLLKGSEGLVKTKGHAGNVLEDGRSSYRQSRPQKLLDIPTDGKADDKLLWEMLRNKRKYQLSSSPQGPSNLLGIGSSNKQLKSTKLTARRNLAHRPDQSMVARIPLGSSPSATAQQVSFCQSIIQ</sequence>
<evidence type="ECO:0000313" key="3">
    <source>
        <dbReference type="Proteomes" id="UP001454036"/>
    </source>
</evidence>
<evidence type="ECO:0000313" key="2">
    <source>
        <dbReference type="EMBL" id="GAA0173255.1"/>
    </source>
</evidence>
<dbReference type="Proteomes" id="UP001454036">
    <property type="component" value="Unassembled WGS sequence"/>
</dbReference>
<feature type="region of interest" description="Disordered" evidence="1">
    <location>
        <begin position="358"/>
        <end position="378"/>
    </location>
</feature>
<name>A0AAV3RDS5_LITER</name>